<dbReference type="NCBIfam" id="TIGR01560">
    <property type="entry name" value="put_DNA_pack"/>
    <property type="match status" value="1"/>
</dbReference>
<sequence>MMLVEQTTVPVAALPVAQFKDHLRLGTGFADDGVQDAVLESYLRAATAAIEARTGKILITRSFIWSLTAWRDLATQALPVGPVSAITSLTITDRLGSDEVISSDRYYLEKDLHRPKLVSNGICLPAIPVAGEVEIGFDAGFGVSWNDVPADLGQAVLMLAAHFYENRSAVGSGDLPLGVTALIQSYRVVRLFGGGGGK</sequence>
<dbReference type="EMBL" id="JAQIIO010000004">
    <property type="protein sequence ID" value="MDA5094402.1"/>
    <property type="molecule type" value="Genomic_DNA"/>
</dbReference>
<dbReference type="Gene3D" id="1.10.3230.30">
    <property type="entry name" value="Phage gp6-like head-tail connector protein"/>
    <property type="match status" value="1"/>
</dbReference>
<dbReference type="NCBIfam" id="TIGR02215">
    <property type="entry name" value="phage_chp_gp8"/>
    <property type="match status" value="1"/>
</dbReference>
<protein>
    <submittedName>
        <fullName evidence="1">Head-tail connector protein</fullName>
    </submittedName>
</protein>
<keyword evidence="2" id="KW-1185">Reference proteome</keyword>
<dbReference type="InterPro" id="IPR011738">
    <property type="entry name" value="Phage_CHP"/>
</dbReference>
<dbReference type="InterPro" id="IPR006450">
    <property type="entry name" value="Phage_HK97_gp6-like"/>
</dbReference>
<name>A0ABT4W1L5_9RHOB</name>
<evidence type="ECO:0000313" key="2">
    <source>
        <dbReference type="Proteomes" id="UP001528040"/>
    </source>
</evidence>
<evidence type="ECO:0000313" key="1">
    <source>
        <dbReference type="EMBL" id="MDA5094402.1"/>
    </source>
</evidence>
<dbReference type="CDD" id="cd08054">
    <property type="entry name" value="gp6"/>
    <property type="match status" value="1"/>
</dbReference>
<proteinExistence type="predicted"/>
<comment type="caution">
    <text evidence="1">The sequence shown here is derived from an EMBL/GenBank/DDBJ whole genome shotgun (WGS) entry which is preliminary data.</text>
</comment>
<dbReference type="RefSeq" id="WP_271054100.1">
    <property type="nucleotide sequence ID" value="NZ_JAQIIO010000004.1"/>
</dbReference>
<accession>A0ABT4W1L5</accession>
<reference evidence="1 2" key="1">
    <citation type="submission" date="2023-01" db="EMBL/GenBank/DDBJ databases">
        <authorList>
            <person name="Yoon J.-W."/>
        </authorList>
    </citation>
    <scope>NUCLEOTIDE SEQUENCE [LARGE SCALE GENOMIC DNA]</scope>
    <source>
        <strain evidence="1 2">KMU-50</strain>
    </source>
</reference>
<dbReference type="Proteomes" id="UP001528040">
    <property type="component" value="Unassembled WGS sequence"/>
</dbReference>
<organism evidence="1 2">
    <name type="scientific">Aliiroseovarius salicola</name>
    <dbReference type="NCBI Taxonomy" id="3009082"/>
    <lineage>
        <taxon>Bacteria</taxon>
        <taxon>Pseudomonadati</taxon>
        <taxon>Pseudomonadota</taxon>
        <taxon>Alphaproteobacteria</taxon>
        <taxon>Rhodobacterales</taxon>
        <taxon>Paracoccaceae</taxon>
        <taxon>Aliiroseovarius</taxon>
    </lineage>
</organism>
<gene>
    <name evidence="1" type="ORF">O2N63_09930</name>
</gene>